<keyword evidence="1" id="KW-0812">Transmembrane</keyword>
<dbReference type="InterPro" id="IPR009339">
    <property type="entry name" value="DUF998"/>
</dbReference>
<feature type="transmembrane region" description="Helical" evidence="1">
    <location>
        <begin position="213"/>
        <end position="232"/>
    </location>
</feature>
<dbReference type="EMBL" id="BAAAMK010000005">
    <property type="protein sequence ID" value="GAA1959997.1"/>
    <property type="molecule type" value="Genomic_DNA"/>
</dbReference>
<keyword evidence="1" id="KW-1133">Transmembrane helix</keyword>
<name>A0ABP5CED8_9MICO</name>
<feature type="transmembrane region" description="Helical" evidence="1">
    <location>
        <begin position="111"/>
        <end position="132"/>
    </location>
</feature>
<accession>A0ABP5CED8</accession>
<protein>
    <submittedName>
        <fullName evidence="2">DUF998 domain-containing protein</fullName>
    </submittedName>
</protein>
<feature type="transmembrane region" description="Helical" evidence="1">
    <location>
        <begin position="187"/>
        <end position="207"/>
    </location>
</feature>
<keyword evidence="3" id="KW-1185">Reference proteome</keyword>
<dbReference type="Pfam" id="PF06197">
    <property type="entry name" value="DUF998"/>
    <property type="match status" value="1"/>
</dbReference>
<feature type="transmembrane region" description="Helical" evidence="1">
    <location>
        <begin position="37"/>
        <end position="59"/>
    </location>
</feature>
<evidence type="ECO:0000313" key="2">
    <source>
        <dbReference type="EMBL" id="GAA1959997.1"/>
    </source>
</evidence>
<proteinExistence type="predicted"/>
<dbReference type="RefSeq" id="WP_157416548.1">
    <property type="nucleotide sequence ID" value="NZ_BAAAMK010000005.1"/>
</dbReference>
<feature type="transmembrane region" description="Helical" evidence="1">
    <location>
        <begin position="152"/>
        <end position="175"/>
    </location>
</feature>
<feature type="transmembrane region" description="Helical" evidence="1">
    <location>
        <begin position="79"/>
        <end position="99"/>
    </location>
</feature>
<organism evidence="2 3">
    <name type="scientific">Agromyces allii</name>
    <dbReference type="NCBI Taxonomy" id="393607"/>
    <lineage>
        <taxon>Bacteria</taxon>
        <taxon>Bacillati</taxon>
        <taxon>Actinomycetota</taxon>
        <taxon>Actinomycetes</taxon>
        <taxon>Micrococcales</taxon>
        <taxon>Microbacteriaceae</taxon>
        <taxon>Agromyces</taxon>
    </lineage>
</organism>
<gene>
    <name evidence="2" type="ORF">GCM10009717_28370</name>
</gene>
<comment type="caution">
    <text evidence="2">The sequence shown here is derived from an EMBL/GenBank/DDBJ whole genome shotgun (WGS) entry which is preliminary data.</text>
</comment>
<keyword evidence="1" id="KW-0472">Membrane</keyword>
<sequence>MDTALRTSPGEAAQAAPALTHVVSHPPAHAADPTTRALVWAGIVAGPLFVVAGLVQALAREGFDLSRHPLSLLSLGDRGYLQITNFIVAGVLMLAFAVGARRSLGDGPGRVWAPVLFGLYGVGLVLGGAFTADPALGFPLGTPDGYPTEWTFHGGVHAFAAPLAFLALVAVTFVVAKRLRWEGHRAAAAWSIVIGIACLVLCIPFGPAASIRLFVGVSLGFAWIAVYAASLLRDRAAR</sequence>
<reference evidence="3" key="1">
    <citation type="journal article" date="2019" name="Int. J. Syst. Evol. Microbiol.">
        <title>The Global Catalogue of Microorganisms (GCM) 10K type strain sequencing project: providing services to taxonomists for standard genome sequencing and annotation.</title>
        <authorList>
            <consortium name="The Broad Institute Genomics Platform"/>
            <consortium name="The Broad Institute Genome Sequencing Center for Infectious Disease"/>
            <person name="Wu L."/>
            <person name="Ma J."/>
        </authorList>
    </citation>
    <scope>NUCLEOTIDE SEQUENCE [LARGE SCALE GENOMIC DNA]</scope>
    <source>
        <strain evidence="3">JCM 13584</strain>
    </source>
</reference>
<evidence type="ECO:0000313" key="3">
    <source>
        <dbReference type="Proteomes" id="UP001499954"/>
    </source>
</evidence>
<dbReference type="Proteomes" id="UP001499954">
    <property type="component" value="Unassembled WGS sequence"/>
</dbReference>
<evidence type="ECO:0000256" key="1">
    <source>
        <dbReference type="SAM" id="Phobius"/>
    </source>
</evidence>